<dbReference type="SUPFAM" id="SSF46785">
    <property type="entry name" value="Winged helix' DNA-binding domain"/>
    <property type="match status" value="1"/>
</dbReference>
<dbReference type="InterPro" id="IPR050206">
    <property type="entry name" value="FtsK/SpoIIIE/SftA"/>
</dbReference>
<keyword evidence="7" id="KW-0472">Membrane</keyword>
<reference evidence="9" key="2">
    <citation type="journal article" date="2021" name="PeerJ">
        <title>Extensive microbial diversity within the chicken gut microbiome revealed by metagenomics and culture.</title>
        <authorList>
            <person name="Gilroy R."/>
            <person name="Ravi A."/>
            <person name="Getino M."/>
            <person name="Pursley I."/>
            <person name="Horton D.L."/>
            <person name="Alikhan N.F."/>
            <person name="Baker D."/>
            <person name="Gharbi K."/>
            <person name="Hall N."/>
            <person name="Watson M."/>
            <person name="Adriaenssens E.M."/>
            <person name="Foster-Nyarko E."/>
            <person name="Jarju S."/>
            <person name="Secka A."/>
            <person name="Antonio M."/>
            <person name="Oren A."/>
            <person name="Chaudhuri R.R."/>
            <person name="La Ragione R."/>
            <person name="Hildebrand F."/>
            <person name="Pallen M.J."/>
        </authorList>
    </citation>
    <scope>NUCLEOTIDE SEQUENCE</scope>
    <source>
        <strain evidence="9">1063</strain>
    </source>
</reference>
<evidence type="ECO:0000256" key="6">
    <source>
        <dbReference type="SAM" id="MobiDB-lite"/>
    </source>
</evidence>
<dbReference type="Gene3D" id="1.10.10.10">
    <property type="entry name" value="Winged helix-like DNA-binding domain superfamily/Winged helix DNA-binding domain"/>
    <property type="match status" value="1"/>
</dbReference>
<comment type="caution">
    <text evidence="9">The sequence shown here is derived from an EMBL/GenBank/DDBJ whole genome shotgun (WGS) entry which is preliminary data.</text>
</comment>
<feature type="compositionally biased region" description="Low complexity" evidence="6">
    <location>
        <begin position="420"/>
        <end position="429"/>
    </location>
</feature>
<dbReference type="InterPro" id="IPR027417">
    <property type="entry name" value="P-loop_NTPase"/>
</dbReference>
<comment type="similarity">
    <text evidence="1">Belongs to the FtsK/SpoIIIE/SftA family.</text>
</comment>
<dbReference type="CDD" id="cd01127">
    <property type="entry name" value="TrwB_TraG_TraD_VirD4"/>
    <property type="match status" value="1"/>
</dbReference>
<feature type="binding site" evidence="5">
    <location>
        <begin position="886"/>
        <end position="893"/>
    </location>
    <ligand>
        <name>ATP</name>
        <dbReference type="ChEBI" id="CHEBI:30616"/>
    </ligand>
</feature>
<dbReference type="Gene3D" id="3.40.50.300">
    <property type="entry name" value="P-loop containing nucleotide triphosphate hydrolases"/>
    <property type="match status" value="1"/>
</dbReference>
<feature type="transmembrane region" description="Helical" evidence="7">
    <location>
        <begin position="139"/>
        <end position="162"/>
    </location>
</feature>
<dbReference type="PANTHER" id="PTHR22683">
    <property type="entry name" value="SPORULATION PROTEIN RELATED"/>
    <property type="match status" value="1"/>
</dbReference>
<keyword evidence="4" id="KW-0238">DNA-binding</keyword>
<feature type="transmembrane region" description="Helical" evidence="7">
    <location>
        <begin position="57"/>
        <end position="75"/>
    </location>
</feature>
<dbReference type="GO" id="GO:0005524">
    <property type="term" value="F:ATP binding"/>
    <property type="evidence" value="ECO:0007669"/>
    <property type="project" value="UniProtKB-UniRule"/>
</dbReference>
<dbReference type="InterPro" id="IPR041027">
    <property type="entry name" value="FtsK_alpha"/>
</dbReference>
<dbReference type="AlphaFoldDB" id="A0A9D1HR05"/>
<reference evidence="9" key="1">
    <citation type="submission" date="2020-10" db="EMBL/GenBank/DDBJ databases">
        <authorList>
            <person name="Gilroy R."/>
        </authorList>
    </citation>
    <scope>NUCLEOTIDE SEQUENCE</scope>
    <source>
        <strain evidence="9">1063</strain>
    </source>
</reference>
<evidence type="ECO:0000256" key="2">
    <source>
        <dbReference type="ARBA" id="ARBA00022741"/>
    </source>
</evidence>
<feature type="transmembrane region" description="Helical" evidence="7">
    <location>
        <begin position="15"/>
        <end position="37"/>
    </location>
</feature>
<dbReference type="InterPro" id="IPR002543">
    <property type="entry name" value="FtsK_dom"/>
</dbReference>
<dbReference type="InterPro" id="IPR018541">
    <property type="entry name" value="Ftsk_gamma"/>
</dbReference>
<dbReference type="PANTHER" id="PTHR22683:SF41">
    <property type="entry name" value="DNA TRANSLOCASE FTSK"/>
    <property type="match status" value="1"/>
</dbReference>
<feature type="region of interest" description="Disordered" evidence="6">
    <location>
        <begin position="395"/>
        <end position="629"/>
    </location>
</feature>
<dbReference type="SUPFAM" id="SSF52540">
    <property type="entry name" value="P-loop containing nucleoside triphosphate hydrolases"/>
    <property type="match status" value="1"/>
</dbReference>
<feature type="compositionally biased region" description="Basic and acidic residues" evidence="6">
    <location>
        <begin position="512"/>
        <end position="548"/>
    </location>
</feature>
<feature type="transmembrane region" description="Helical" evidence="7">
    <location>
        <begin position="82"/>
        <end position="101"/>
    </location>
</feature>
<dbReference type="GO" id="GO:0003677">
    <property type="term" value="F:DNA binding"/>
    <property type="evidence" value="ECO:0007669"/>
    <property type="project" value="UniProtKB-KW"/>
</dbReference>
<dbReference type="PROSITE" id="PS50901">
    <property type="entry name" value="FTSK"/>
    <property type="match status" value="1"/>
</dbReference>
<feature type="compositionally biased region" description="Basic and acidic residues" evidence="6">
    <location>
        <begin position="597"/>
        <end position="607"/>
    </location>
</feature>
<feature type="compositionally biased region" description="Low complexity" evidence="6">
    <location>
        <begin position="608"/>
        <end position="620"/>
    </location>
</feature>
<evidence type="ECO:0000256" key="4">
    <source>
        <dbReference type="ARBA" id="ARBA00023125"/>
    </source>
</evidence>
<evidence type="ECO:0000256" key="3">
    <source>
        <dbReference type="ARBA" id="ARBA00022840"/>
    </source>
</evidence>
<feature type="transmembrane region" description="Helical" evidence="7">
    <location>
        <begin position="113"/>
        <end position="132"/>
    </location>
</feature>
<dbReference type="GO" id="GO:0016020">
    <property type="term" value="C:membrane"/>
    <property type="evidence" value="ECO:0007669"/>
    <property type="project" value="UniProtKB-SubCell"/>
</dbReference>
<dbReference type="Proteomes" id="UP000824088">
    <property type="component" value="Unassembled WGS sequence"/>
</dbReference>
<keyword evidence="7" id="KW-0812">Transmembrane</keyword>
<dbReference type="InterPro" id="IPR036388">
    <property type="entry name" value="WH-like_DNA-bd_sf"/>
</dbReference>
<feature type="compositionally biased region" description="Low complexity" evidence="6">
    <location>
        <begin position="571"/>
        <end position="596"/>
    </location>
</feature>
<dbReference type="EMBL" id="DVMN01000029">
    <property type="protein sequence ID" value="HIU20921.1"/>
    <property type="molecule type" value="Genomic_DNA"/>
</dbReference>
<organism evidence="9 10">
    <name type="scientific">Candidatus Limadaptatus stercorigallinarum</name>
    <dbReference type="NCBI Taxonomy" id="2840845"/>
    <lineage>
        <taxon>Bacteria</taxon>
        <taxon>Bacillati</taxon>
        <taxon>Bacillota</taxon>
        <taxon>Clostridia</taxon>
        <taxon>Eubacteriales</taxon>
        <taxon>Candidatus Limadaptatus</taxon>
    </lineage>
</organism>
<dbReference type="Pfam" id="PF01580">
    <property type="entry name" value="FtsK_SpoIIIE"/>
    <property type="match status" value="1"/>
</dbReference>
<protein>
    <recommendedName>
        <fullName evidence="8">FtsK domain-containing protein</fullName>
    </recommendedName>
</protein>
<name>A0A9D1HR05_9FIRM</name>
<sequence>MNDTRQMRANTGNRIAFGVLILLVSLFVFICTCGAFGGVGEMVSSVFVGFFGLADYAYSLVGMAIAVAVIFNFRIKATPSKILKLSLMFVLGIWALNIYSSSGHMAGNGYGEYLLASYHGANTAGGMLYGIISYPLMRVITTVGALVVVCAAFFVMAFIALMPTIKKDVTYVAADATRREKPRRGSRMDRQKAPAITDFSSQEGGGSLYVVDVEGDPLSRSKRKNKGAEGYDPLYPNAGAHYEDELRSGERVQTRPDRFSSRSLARDILFSPSPEEDSFSNYRTMTNPGEALASPGAPYSAVRRNELRRRLGVDDTDAMARDIVRERYFGEEKKTEESSPSAASNIIDPDAKGASALGYSSFDALKADRTKQFGQMFGSDTKAAEEAAAKGGFVKPASYGAESTGDAVRREVPKPTRQMPKPAAGVPGAPKKEQSAANMAGLHGSVSRAITGEEKAAPPQPNAIPDVPAYEKAARPDPTKDAKFESAVDAAQRAVQNKPTDFARNTVSGAARENRVPRAFEGTAARKEDAEAAAPRTEERRDTTRTDRIFGGGYAPAERITKDEPAKTGGTESARTESGASESRASTAAERTAPAAAERKQPEKRAADNAFATSAGAAAAHPETQKRMEEAISRGVPAMEDGGFKGDGPVIQQSLFAKQQMENIAKARREAPPLASYERIAEERSKRIYAPRDKSMQKAENLAKKMAKEGGGERMTQVNIDQAISQVTPRKPYIAPPMKLLIPPEPEISQNEDYEYKKQVICDTLRFFGVESEVVEIKVGPTFSLYTLHVEMPKGKSVSSLENYENDIAMKMEEESVRILAPIPGKNAVGIEVPNKKRRIVRLSEILQSPKFNQSASPATFGLGKDLYGQEYVCDIKELPHMLIAGATGAGKSCCINSLIISLLYKASPEEVRLIMVDPKRVELSVYAGIPHLMLDEIICDVDKAIRALNWAIAEMQRRIEYLSQLRYRDIDEYNQNCEKEGYEKMPRIVLIVDELADLMAQGKKAVEDAINRIARLARAVGIHLILATQRPSVDVVSGTIKNNLPSRVAFKVTSLPDSRTILDAGGAEKLLGNGDLFYMTPKIATPIRMQGAFISNSEVKSVVEFLKANNESYYDEKVKDAIFNEKSDEPAESPKGGGKNKEAQGGIPSEVFAAVRMGLEGNPITISGMQRRLGLGFPKAAKIFDLMRDMHLIEPTEDGKKHKVCITEEELEELENGGNADGENEE</sequence>
<dbReference type="Pfam" id="PF17854">
    <property type="entry name" value="FtsK_alpha"/>
    <property type="match status" value="1"/>
</dbReference>
<evidence type="ECO:0000259" key="8">
    <source>
        <dbReference type="PROSITE" id="PS50901"/>
    </source>
</evidence>
<keyword evidence="3 5" id="KW-0067">ATP-binding</keyword>
<gene>
    <name evidence="9" type="ORF">IAD51_01595</name>
</gene>
<evidence type="ECO:0000256" key="1">
    <source>
        <dbReference type="ARBA" id="ARBA00006474"/>
    </source>
</evidence>
<evidence type="ECO:0000313" key="10">
    <source>
        <dbReference type="Proteomes" id="UP000824088"/>
    </source>
</evidence>
<keyword evidence="7" id="KW-1133">Transmembrane helix</keyword>
<feature type="compositionally biased region" description="Polar residues" evidence="6">
    <location>
        <begin position="494"/>
        <end position="508"/>
    </location>
</feature>
<accession>A0A9D1HR05</accession>
<evidence type="ECO:0000256" key="5">
    <source>
        <dbReference type="PROSITE-ProRule" id="PRU00289"/>
    </source>
</evidence>
<proteinExistence type="inferred from homology"/>
<dbReference type="SMART" id="SM00843">
    <property type="entry name" value="Ftsk_gamma"/>
    <property type="match status" value="1"/>
</dbReference>
<evidence type="ECO:0000313" key="9">
    <source>
        <dbReference type="EMBL" id="HIU20921.1"/>
    </source>
</evidence>
<feature type="domain" description="FtsK" evidence="8">
    <location>
        <begin position="869"/>
        <end position="1060"/>
    </location>
</feature>
<dbReference type="Gene3D" id="3.30.980.40">
    <property type="match status" value="1"/>
</dbReference>
<keyword evidence="2 5" id="KW-0547">Nucleotide-binding</keyword>
<feature type="compositionally biased region" description="Basic and acidic residues" evidence="6">
    <location>
        <begin position="472"/>
        <end position="486"/>
    </location>
</feature>
<dbReference type="InterPro" id="IPR036390">
    <property type="entry name" value="WH_DNA-bd_sf"/>
</dbReference>
<evidence type="ECO:0000256" key="7">
    <source>
        <dbReference type="SAM" id="Phobius"/>
    </source>
</evidence>